<dbReference type="EMBL" id="KQ980863">
    <property type="protein sequence ID" value="KYN12124.1"/>
    <property type="molecule type" value="Genomic_DNA"/>
</dbReference>
<reference evidence="2 3" key="1">
    <citation type="submission" date="2015-09" db="EMBL/GenBank/DDBJ databases">
        <title>Trachymyrmex cornetzi WGS genome.</title>
        <authorList>
            <person name="Nygaard S."/>
            <person name="Hu H."/>
            <person name="Boomsma J."/>
            <person name="Zhang G."/>
        </authorList>
    </citation>
    <scope>NUCLEOTIDE SEQUENCE [LARGE SCALE GENOMIC DNA]</scope>
    <source>
        <strain evidence="2">Tcor2-1</strain>
        <tissue evidence="2">Whole body</tissue>
    </source>
</reference>
<accession>A0A151IWC4</accession>
<keyword evidence="3" id="KW-1185">Reference proteome</keyword>
<feature type="compositionally biased region" description="Basic and acidic residues" evidence="1">
    <location>
        <begin position="91"/>
        <end position="111"/>
    </location>
</feature>
<name>A0A151IWC4_9HYME</name>
<gene>
    <name evidence="2" type="ORF">ALC57_15717</name>
</gene>
<dbReference type="STRING" id="471704.A0A151IWC4"/>
<feature type="region of interest" description="Disordered" evidence="1">
    <location>
        <begin position="89"/>
        <end position="111"/>
    </location>
</feature>
<evidence type="ECO:0000256" key="1">
    <source>
        <dbReference type="SAM" id="MobiDB-lite"/>
    </source>
</evidence>
<dbReference type="Proteomes" id="UP000078492">
    <property type="component" value="Unassembled WGS sequence"/>
</dbReference>
<evidence type="ECO:0000313" key="2">
    <source>
        <dbReference type="EMBL" id="KYN12124.1"/>
    </source>
</evidence>
<proteinExistence type="predicted"/>
<sequence>MTMTETTLRRVFAFDGCIDVTFERLVRLVDTVDVKYTRFSNIASEDATGDSDIINGHQLVDCELLALIFNTHETKTDVTISRINSPFVIDGTDREDRNRENREEIVNRDDSDNREDRIELYLDDEQDSRENNIVVNSDSEDNNDNPTLSDDTTDEICYLSKRSTTHLQIEFNTIKQKSSENARQYGLRVDNLSMELMVRRLITEAVLEEDEAVVYVKEHEKREWLADMLDTDDIIVETLDAHYKDVESLSNLDDCNTIRCGKHAKNCALQNVFKIFNWWSRHQEEL</sequence>
<feature type="region of interest" description="Disordered" evidence="1">
    <location>
        <begin position="129"/>
        <end position="152"/>
    </location>
</feature>
<organism evidence="2 3">
    <name type="scientific">Trachymyrmex cornetzi</name>
    <dbReference type="NCBI Taxonomy" id="471704"/>
    <lineage>
        <taxon>Eukaryota</taxon>
        <taxon>Metazoa</taxon>
        <taxon>Ecdysozoa</taxon>
        <taxon>Arthropoda</taxon>
        <taxon>Hexapoda</taxon>
        <taxon>Insecta</taxon>
        <taxon>Pterygota</taxon>
        <taxon>Neoptera</taxon>
        <taxon>Endopterygota</taxon>
        <taxon>Hymenoptera</taxon>
        <taxon>Apocrita</taxon>
        <taxon>Aculeata</taxon>
        <taxon>Formicoidea</taxon>
        <taxon>Formicidae</taxon>
        <taxon>Myrmicinae</taxon>
        <taxon>Trachymyrmex</taxon>
    </lineage>
</organism>
<protein>
    <submittedName>
        <fullName evidence="2">Uncharacterized protein</fullName>
    </submittedName>
</protein>
<dbReference type="AlphaFoldDB" id="A0A151IWC4"/>
<evidence type="ECO:0000313" key="3">
    <source>
        <dbReference type="Proteomes" id="UP000078492"/>
    </source>
</evidence>